<evidence type="ECO:0000256" key="2">
    <source>
        <dbReference type="ARBA" id="ARBA00023002"/>
    </source>
</evidence>
<dbReference type="PANTHER" id="PTHR43658">
    <property type="entry name" value="SHORT-CHAIN DEHYDROGENASE/REDUCTASE"/>
    <property type="match status" value="1"/>
</dbReference>
<dbReference type="RefSeq" id="WP_037242926.1">
    <property type="nucleotide sequence ID" value="NZ_CP008947.1"/>
</dbReference>
<dbReference type="GO" id="GO:0016491">
    <property type="term" value="F:oxidoreductase activity"/>
    <property type="evidence" value="ECO:0007669"/>
    <property type="project" value="UniProtKB-KW"/>
</dbReference>
<gene>
    <name evidence="4" type="ORF">EP51_25320</name>
</gene>
<proteinExistence type="inferred from homology"/>
<sequence length="254" mass="25634">MKIAGCSAVISGGASGLGAAAARRLARAGASVVLLDLPRAEEAGAALVAELGGGAVFVPGDVTNWDDVGVAMQTARERAPLRIAVAAAGIATSGSLVGPRSDRGELFAQTVAVNLGGTYALLAQAASTMSEHAQTDGDRGVVVCTASIAAYEGQVGQVAYAASKSGVAGMTLPAARELARHQIRVVTIAPGLFETPMFAGVADEVRASVGAQVPHPSRLGNPDEYAGLVQHVIENSMLNGEVIRLDGAIRMGPR</sequence>
<evidence type="ECO:0000256" key="3">
    <source>
        <dbReference type="RuleBase" id="RU000363"/>
    </source>
</evidence>
<dbReference type="eggNOG" id="COG1028">
    <property type="taxonomic scope" value="Bacteria"/>
</dbReference>
<dbReference type="InterPro" id="IPR002347">
    <property type="entry name" value="SDR_fam"/>
</dbReference>
<comment type="similarity">
    <text evidence="1 3">Belongs to the short-chain dehydrogenases/reductases (SDR) family.</text>
</comment>
<reference evidence="4 5" key="1">
    <citation type="submission" date="2014-07" db="EMBL/GenBank/DDBJ databases">
        <title>Genome Sequence of Rhodococcus opacus Strain R7, a Biodegrader of Mono- and Polycyclic Aromatic Hydrocarbons.</title>
        <authorList>
            <person name="Di Gennaro P."/>
            <person name="Zampolli J."/>
            <person name="Presti I."/>
            <person name="Cappelletti M."/>
            <person name="D'Ursi P."/>
            <person name="Orro A."/>
            <person name="Mezzelani A."/>
            <person name="Milanesi L."/>
        </authorList>
    </citation>
    <scope>NUCLEOTIDE SEQUENCE [LARGE SCALE GENOMIC DNA]</scope>
    <source>
        <strain evidence="4 5">R7</strain>
    </source>
</reference>
<evidence type="ECO:0000256" key="1">
    <source>
        <dbReference type="ARBA" id="ARBA00006484"/>
    </source>
</evidence>
<dbReference type="PANTHER" id="PTHR43658:SF8">
    <property type="entry name" value="17-BETA-HYDROXYSTEROID DEHYDROGENASE 14-RELATED"/>
    <property type="match status" value="1"/>
</dbReference>
<evidence type="ECO:0000313" key="5">
    <source>
        <dbReference type="Proteomes" id="UP000028488"/>
    </source>
</evidence>
<dbReference type="PROSITE" id="PS00061">
    <property type="entry name" value="ADH_SHORT"/>
    <property type="match status" value="1"/>
</dbReference>
<accession>A0A076ERH1</accession>
<protein>
    <submittedName>
        <fullName evidence="4">3-hydroxy-2-methylbutyryl-CoA dehydrogenase</fullName>
    </submittedName>
</protein>
<evidence type="ECO:0000313" key="4">
    <source>
        <dbReference type="EMBL" id="AII07783.1"/>
    </source>
</evidence>
<dbReference type="Gene3D" id="3.40.50.720">
    <property type="entry name" value="NAD(P)-binding Rossmann-like Domain"/>
    <property type="match status" value="1"/>
</dbReference>
<dbReference type="AlphaFoldDB" id="A0A076ERH1"/>
<dbReference type="EMBL" id="CP008947">
    <property type="protein sequence ID" value="AII07783.1"/>
    <property type="molecule type" value="Genomic_DNA"/>
</dbReference>
<dbReference type="InterPro" id="IPR020904">
    <property type="entry name" value="Sc_DH/Rdtase_CS"/>
</dbReference>
<name>A0A076ERH1_RHOOP</name>
<dbReference type="Proteomes" id="UP000028488">
    <property type="component" value="Chromosome"/>
</dbReference>
<dbReference type="InterPro" id="IPR036291">
    <property type="entry name" value="NAD(P)-bd_dom_sf"/>
</dbReference>
<dbReference type="Pfam" id="PF00106">
    <property type="entry name" value="adh_short"/>
    <property type="match status" value="1"/>
</dbReference>
<keyword evidence="2" id="KW-0560">Oxidoreductase</keyword>
<organism evidence="4 5">
    <name type="scientific">Rhodococcus opacus</name>
    <name type="common">Nocardia opaca</name>
    <dbReference type="NCBI Taxonomy" id="37919"/>
    <lineage>
        <taxon>Bacteria</taxon>
        <taxon>Bacillati</taxon>
        <taxon>Actinomycetota</taxon>
        <taxon>Actinomycetes</taxon>
        <taxon>Mycobacteriales</taxon>
        <taxon>Nocardiaceae</taxon>
        <taxon>Rhodococcus</taxon>
    </lineage>
</organism>
<dbReference type="PRINTS" id="PR00081">
    <property type="entry name" value="GDHRDH"/>
</dbReference>
<dbReference type="SUPFAM" id="SSF51735">
    <property type="entry name" value="NAD(P)-binding Rossmann-fold domains"/>
    <property type="match status" value="1"/>
</dbReference>
<dbReference type="PRINTS" id="PR00080">
    <property type="entry name" value="SDRFAMILY"/>
</dbReference>